<dbReference type="SFLD" id="SFLDS00029">
    <property type="entry name" value="Radical_SAM"/>
    <property type="match status" value="1"/>
</dbReference>
<dbReference type="GO" id="GO:0051536">
    <property type="term" value="F:iron-sulfur cluster binding"/>
    <property type="evidence" value="ECO:0007669"/>
    <property type="project" value="UniProtKB-KW"/>
</dbReference>
<evidence type="ECO:0000256" key="3">
    <source>
        <dbReference type="ARBA" id="ARBA00023004"/>
    </source>
</evidence>
<reference evidence="7" key="1">
    <citation type="submission" date="2011-07" db="EMBL/GenBank/DDBJ databases">
        <title>Complete genome sequence of Acetobacterium woodii.</title>
        <authorList>
            <person name="Poehlein A."/>
            <person name="Schmidt S."/>
            <person name="Kaster A.-K."/>
            <person name="Goenrich M."/>
            <person name="Vollmers J."/>
            <person name="Thuermer A."/>
            <person name="Gottschalk G."/>
            <person name="Thauer R.K."/>
            <person name="Daniel R."/>
            <person name="Mueller V."/>
        </authorList>
    </citation>
    <scope>NUCLEOTIDE SEQUENCE [LARGE SCALE GENOMIC DNA]</scope>
    <source>
        <strain evidence="7">ATCC 29683 / DSM 1030 / JCM 2381 / KCTC 1655 / WB1</strain>
    </source>
</reference>
<dbReference type="EMBL" id="CP002987">
    <property type="protein sequence ID" value="AFA47440.1"/>
    <property type="molecule type" value="Genomic_DNA"/>
</dbReference>
<dbReference type="OrthoDB" id="9808591at2"/>
<dbReference type="InterPro" id="IPR013785">
    <property type="entry name" value="Aldolase_TIM"/>
</dbReference>
<evidence type="ECO:0000313" key="6">
    <source>
        <dbReference type="EMBL" id="AFA47440.1"/>
    </source>
</evidence>
<keyword evidence="7" id="KW-1185">Reference proteome</keyword>
<feature type="domain" description="Radical SAM core" evidence="5">
    <location>
        <begin position="15"/>
        <end position="130"/>
    </location>
</feature>
<dbReference type="AlphaFoldDB" id="H6LJN9"/>
<dbReference type="Gene3D" id="3.20.20.70">
    <property type="entry name" value="Aldolase class I"/>
    <property type="match status" value="1"/>
</dbReference>
<dbReference type="SUPFAM" id="SSF102114">
    <property type="entry name" value="Radical SAM enzymes"/>
    <property type="match status" value="1"/>
</dbReference>
<dbReference type="Proteomes" id="UP000007177">
    <property type="component" value="Chromosome"/>
</dbReference>
<sequence length="371" mass="43676">MIEKERIKTMEYFVYMTNDCNLHCQYCSVLLDCQKSNLPIKPTYSNPALADFIKRVQQENEDTEVNIYFFGGEPTMEYLAIIELVGQLKQALPKALTLKFILHTNGLLLNQIPLNLSKELSLIMFSINYEKIPKYNLANSYFSTIMENAIITKQQSGIPMIARLTITEETSLYTEVLQVSSFFDLIYWQIENCIQFKDFSSFYETYCFEIERTFDYWLQYLKHGFMIKLVPFMAVLKFMFFPDRTDNEFSCGYSRGMIYIQTDGNCYACSDNVEACVHHIGDIKSGITLKKFSLEMFRCAKCSYRRLCMGRCGRMHIEFTDHHISEYCRMNQFMFNLFNARQAELDLVLREYPAFKHELTNCLLEYTEFTP</sequence>
<gene>
    <name evidence="6" type="ordered locus">Awo_c06440</name>
</gene>
<protein>
    <recommendedName>
        <fullName evidence="5">Radical SAM core domain-containing protein</fullName>
    </recommendedName>
</protein>
<dbReference type="InterPro" id="IPR023867">
    <property type="entry name" value="Sulphatase_maturase_rSAM"/>
</dbReference>
<evidence type="ECO:0000313" key="7">
    <source>
        <dbReference type="Proteomes" id="UP000007177"/>
    </source>
</evidence>
<dbReference type="SFLD" id="SFLDG01067">
    <property type="entry name" value="SPASM/twitch_domain_containing"/>
    <property type="match status" value="1"/>
</dbReference>
<dbReference type="GO" id="GO:0046872">
    <property type="term" value="F:metal ion binding"/>
    <property type="evidence" value="ECO:0007669"/>
    <property type="project" value="UniProtKB-KW"/>
</dbReference>
<dbReference type="eggNOG" id="COG0641">
    <property type="taxonomic scope" value="Bacteria"/>
</dbReference>
<proteinExistence type="predicted"/>
<reference evidence="6 7" key="2">
    <citation type="journal article" date="2012" name="PLoS ONE">
        <title>An ancient pathway combining carbon dioxide fixation with the generation and utilization of a sodium ion gradient for ATP synthesis.</title>
        <authorList>
            <person name="Poehlein A."/>
            <person name="Schmidt S."/>
            <person name="Kaster A.K."/>
            <person name="Goenrich M."/>
            <person name="Vollmers J."/>
            <person name="Thurmer A."/>
            <person name="Bertsch J."/>
            <person name="Schuchmann K."/>
            <person name="Voigt B."/>
            <person name="Hecker M."/>
            <person name="Daniel R."/>
            <person name="Thauer R.K."/>
            <person name="Gottschalk G."/>
            <person name="Muller V."/>
        </authorList>
    </citation>
    <scope>NUCLEOTIDE SEQUENCE [LARGE SCALE GENOMIC DNA]</scope>
    <source>
        <strain evidence="7">ATCC 29683 / DSM 1030 / JCM 2381 / KCTC 1655 / WB1</strain>
    </source>
</reference>
<keyword evidence="1" id="KW-0949">S-adenosyl-L-methionine</keyword>
<name>H6LJN9_ACEWD</name>
<evidence type="ECO:0000256" key="4">
    <source>
        <dbReference type="ARBA" id="ARBA00023014"/>
    </source>
</evidence>
<keyword evidence="4" id="KW-0411">Iron-sulfur</keyword>
<dbReference type="PANTHER" id="PTHR43273">
    <property type="entry name" value="ANAEROBIC SULFATASE-MATURATING ENZYME HOMOLOG ASLB-RELATED"/>
    <property type="match status" value="1"/>
</dbReference>
<dbReference type="PANTHER" id="PTHR43273:SF2">
    <property type="entry name" value="RADICAL SAM CORE DOMAIN-CONTAINING PROTEIN"/>
    <property type="match status" value="1"/>
</dbReference>
<dbReference type="InterPro" id="IPR007197">
    <property type="entry name" value="rSAM"/>
</dbReference>
<keyword evidence="2" id="KW-0479">Metal-binding</keyword>
<dbReference type="KEGG" id="awo:Awo_c06440"/>
<accession>H6LJN9</accession>
<dbReference type="InterPro" id="IPR058240">
    <property type="entry name" value="rSAM_sf"/>
</dbReference>
<dbReference type="GO" id="GO:0016491">
    <property type="term" value="F:oxidoreductase activity"/>
    <property type="evidence" value="ECO:0007669"/>
    <property type="project" value="InterPro"/>
</dbReference>
<dbReference type="CDD" id="cd01335">
    <property type="entry name" value="Radical_SAM"/>
    <property type="match status" value="1"/>
</dbReference>
<evidence type="ECO:0000256" key="2">
    <source>
        <dbReference type="ARBA" id="ARBA00022723"/>
    </source>
</evidence>
<evidence type="ECO:0000256" key="1">
    <source>
        <dbReference type="ARBA" id="ARBA00022691"/>
    </source>
</evidence>
<dbReference type="Pfam" id="PF04055">
    <property type="entry name" value="Radical_SAM"/>
    <property type="match status" value="1"/>
</dbReference>
<organism evidence="6 7">
    <name type="scientific">Acetobacterium woodii (strain ATCC 29683 / DSM 1030 / JCM 2381 / KCTC 1655 / WB1)</name>
    <dbReference type="NCBI Taxonomy" id="931626"/>
    <lineage>
        <taxon>Bacteria</taxon>
        <taxon>Bacillati</taxon>
        <taxon>Bacillota</taxon>
        <taxon>Clostridia</taxon>
        <taxon>Eubacteriales</taxon>
        <taxon>Eubacteriaceae</taxon>
        <taxon>Acetobacterium</taxon>
    </lineage>
</organism>
<evidence type="ECO:0000259" key="5">
    <source>
        <dbReference type="Pfam" id="PF04055"/>
    </source>
</evidence>
<dbReference type="HOGENOM" id="CLU_777602_0_0_9"/>
<keyword evidence="3" id="KW-0408">Iron</keyword>
<dbReference type="RefSeq" id="WP_014355043.1">
    <property type="nucleotide sequence ID" value="NC_016894.1"/>
</dbReference>